<accession>A0A5M8PGE7</accession>
<dbReference type="AlphaFoldDB" id="A0A5M8PGE7"/>
<organism evidence="13 14">
    <name type="scientific">Lasallia pustulata</name>
    <dbReference type="NCBI Taxonomy" id="136370"/>
    <lineage>
        <taxon>Eukaryota</taxon>
        <taxon>Fungi</taxon>
        <taxon>Dikarya</taxon>
        <taxon>Ascomycota</taxon>
        <taxon>Pezizomycotina</taxon>
        <taxon>Lecanoromycetes</taxon>
        <taxon>OSLEUM clade</taxon>
        <taxon>Umbilicariomycetidae</taxon>
        <taxon>Umbilicariales</taxon>
        <taxon>Umbilicariaceae</taxon>
        <taxon>Lasallia</taxon>
    </lineage>
</organism>
<protein>
    <recommendedName>
        <fullName evidence="12">TLC domain-containing protein</fullName>
    </recommendedName>
</protein>
<sequence length="506" mass="56300">MSSTTLELEPFPNLSPRERLKPDNATAPRPKDKMPRPHRRSSGLGADIRGDTSGPAVSTLNTTPTIESPPTPRPSHSLPHAPPPAPQTPHALPPLASPLVPAHMGQPAAADDARGGRLRRAPFPRQPAARRALPLLRAAGGVAADPRARPPCGAPTHYAKGPRDLAFVAFYVVVLSFSREFLMQRVVRPLARRCGIRGRAKQARFMEQVYTAGYFAVFGPYGVWVMRRTPVWYFDAGGMFEGFPHRAHEGAFKAYYLLQASYWAQQAVVLMLQLEKPRKDFRELVGHHVVTLALIGLSYRFHFTYMGLAVYITHDVSDFFLATSKILNYLDSPFVVPYFSLFIAIWIYLRHYLNLCILYATLTKFATVGPYVLDWETQQYKCWISQVITFVLLASLQSINLFWLFLIGRIAYNIVFRSAVEDVRSDNEEEEEVEMVEGGVGAGVAAAKGLRQRQVEDEGQGQGNVEWDANGAALVGENGTVVGDGDGMAEKLDEYVDVGREEKKDR</sequence>
<proteinExistence type="inferred from homology"/>
<evidence type="ECO:0000256" key="1">
    <source>
        <dbReference type="ARBA" id="ARBA00004477"/>
    </source>
</evidence>
<gene>
    <name evidence="13" type="ORF">FRX48_07509</name>
</gene>
<keyword evidence="3" id="KW-0808">Transferase</keyword>
<evidence type="ECO:0000256" key="9">
    <source>
        <dbReference type="PROSITE-ProRule" id="PRU00205"/>
    </source>
</evidence>
<dbReference type="EMBL" id="VXIT01000013">
    <property type="protein sequence ID" value="KAA6408427.1"/>
    <property type="molecule type" value="Genomic_DNA"/>
</dbReference>
<feature type="transmembrane region" description="Helical" evidence="11">
    <location>
        <begin position="203"/>
        <end position="224"/>
    </location>
</feature>
<evidence type="ECO:0000256" key="4">
    <source>
        <dbReference type="ARBA" id="ARBA00022692"/>
    </source>
</evidence>
<evidence type="ECO:0000256" key="6">
    <source>
        <dbReference type="ARBA" id="ARBA00022989"/>
    </source>
</evidence>
<dbReference type="Proteomes" id="UP000324767">
    <property type="component" value="Unassembled WGS sequence"/>
</dbReference>
<dbReference type="InterPro" id="IPR006634">
    <property type="entry name" value="TLC-dom"/>
</dbReference>
<evidence type="ECO:0000256" key="5">
    <source>
        <dbReference type="ARBA" id="ARBA00022824"/>
    </source>
</evidence>
<feature type="domain" description="TLC" evidence="12">
    <location>
        <begin position="200"/>
        <end position="416"/>
    </location>
</feature>
<comment type="subcellular location">
    <subcellularLocation>
        <location evidence="1">Endoplasmic reticulum membrane</location>
        <topology evidence="1">Multi-pass membrane protein</topology>
    </subcellularLocation>
</comment>
<feature type="transmembrane region" description="Helical" evidence="11">
    <location>
        <begin position="385"/>
        <end position="407"/>
    </location>
</feature>
<feature type="transmembrane region" description="Helical" evidence="11">
    <location>
        <begin position="356"/>
        <end position="373"/>
    </location>
</feature>
<dbReference type="PANTHER" id="PTHR12560">
    <property type="entry name" value="LONGEVITY ASSURANCE FACTOR 1 LAG1"/>
    <property type="match status" value="1"/>
</dbReference>
<name>A0A5M8PGE7_9LECA</name>
<comment type="caution">
    <text evidence="13">The sequence shown here is derived from an EMBL/GenBank/DDBJ whole genome shotgun (WGS) entry which is preliminary data.</text>
</comment>
<keyword evidence="4 9" id="KW-0812">Transmembrane</keyword>
<keyword evidence="6 11" id="KW-1133">Transmembrane helix</keyword>
<dbReference type="PROSITE" id="PS50922">
    <property type="entry name" value="TLC"/>
    <property type="match status" value="1"/>
</dbReference>
<dbReference type="Pfam" id="PF03798">
    <property type="entry name" value="TRAM_LAG1_CLN8"/>
    <property type="match status" value="1"/>
</dbReference>
<evidence type="ECO:0000256" key="3">
    <source>
        <dbReference type="ARBA" id="ARBA00022679"/>
    </source>
</evidence>
<dbReference type="OrthoDB" id="3053196at2759"/>
<feature type="transmembrane region" description="Helical" evidence="11">
    <location>
        <begin position="332"/>
        <end position="349"/>
    </location>
</feature>
<evidence type="ECO:0000256" key="8">
    <source>
        <dbReference type="ARBA" id="ARBA00023180"/>
    </source>
</evidence>
<evidence type="ECO:0000313" key="13">
    <source>
        <dbReference type="EMBL" id="KAA6408427.1"/>
    </source>
</evidence>
<comment type="similarity">
    <text evidence="2">Belongs to the sphingosine N-acyltransferase family.</text>
</comment>
<dbReference type="PANTHER" id="PTHR12560:SF11">
    <property type="entry name" value="CERAMIDE SYNTHASE LAC1-RELATED"/>
    <property type="match status" value="1"/>
</dbReference>
<keyword evidence="7 9" id="KW-0472">Membrane</keyword>
<evidence type="ECO:0000313" key="14">
    <source>
        <dbReference type="Proteomes" id="UP000324767"/>
    </source>
</evidence>
<evidence type="ECO:0000256" key="11">
    <source>
        <dbReference type="SAM" id="Phobius"/>
    </source>
</evidence>
<feature type="compositionally biased region" description="Polar residues" evidence="10">
    <location>
        <begin position="55"/>
        <end position="66"/>
    </location>
</feature>
<evidence type="ECO:0000256" key="2">
    <source>
        <dbReference type="ARBA" id="ARBA00009808"/>
    </source>
</evidence>
<reference evidence="13 14" key="1">
    <citation type="submission" date="2019-09" db="EMBL/GenBank/DDBJ databases">
        <title>The hologenome of the rock-dwelling lichen Lasallia pustulata.</title>
        <authorList>
            <person name="Greshake Tzovaras B."/>
            <person name="Segers F."/>
            <person name="Bicker A."/>
            <person name="Dal Grande F."/>
            <person name="Otte J."/>
            <person name="Hankeln T."/>
            <person name="Schmitt I."/>
            <person name="Ebersberger I."/>
        </authorList>
    </citation>
    <scope>NUCLEOTIDE SEQUENCE [LARGE SCALE GENOMIC DNA]</scope>
    <source>
        <strain evidence="13">A1-1</strain>
    </source>
</reference>
<feature type="transmembrane region" description="Helical" evidence="11">
    <location>
        <begin position="284"/>
        <end position="312"/>
    </location>
</feature>
<dbReference type="GO" id="GO:0005789">
    <property type="term" value="C:endoplasmic reticulum membrane"/>
    <property type="evidence" value="ECO:0007669"/>
    <property type="project" value="UniProtKB-SubCell"/>
</dbReference>
<dbReference type="SMART" id="SM00724">
    <property type="entry name" value="TLC"/>
    <property type="match status" value="1"/>
</dbReference>
<keyword evidence="5" id="KW-0256">Endoplasmic reticulum</keyword>
<evidence type="ECO:0000256" key="10">
    <source>
        <dbReference type="SAM" id="MobiDB-lite"/>
    </source>
</evidence>
<evidence type="ECO:0000259" key="12">
    <source>
        <dbReference type="PROSITE" id="PS50922"/>
    </source>
</evidence>
<feature type="region of interest" description="Disordered" evidence="10">
    <location>
        <begin position="1"/>
        <end position="121"/>
    </location>
</feature>
<dbReference type="InterPro" id="IPR016439">
    <property type="entry name" value="Lag1/Lac1-like"/>
</dbReference>
<dbReference type="GO" id="GO:0046513">
    <property type="term" value="P:ceramide biosynthetic process"/>
    <property type="evidence" value="ECO:0007669"/>
    <property type="project" value="InterPro"/>
</dbReference>
<evidence type="ECO:0000256" key="7">
    <source>
        <dbReference type="ARBA" id="ARBA00023136"/>
    </source>
</evidence>
<feature type="compositionally biased region" description="Pro residues" evidence="10">
    <location>
        <begin position="80"/>
        <end position="96"/>
    </location>
</feature>
<keyword evidence="8" id="KW-0325">Glycoprotein</keyword>
<dbReference type="GO" id="GO:0050291">
    <property type="term" value="F:sphingosine N-acyltransferase activity"/>
    <property type="evidence" value="ECO:0007669"/>
    <property type="project" value="InterPro"/>
</dbReference>